<evidence type="ECO:0000256" key="1">
    <source>
        <dbReference type="SAM" id="MobiDB-lite"/>
    </source>
</evidence>
<sequence length="76" mass="8296">MMDPPHPSRTHGPRGRPANVSHKRALAARRSGVAGLIQTASFPRSAHDRRRASLGASHAVHHPRPPRPVHRAPRST</sequence>
<dbReference type="EMBL" id="CAVLEF010000040">
    <property type="protein sequence ID" value="CAK1549728.1"/>
    <property type="molecule type" value="Genomic_DNA"/>
</dbReference>
<protein>
    <submittedName>
        <fullName evidence="2">Uncharacterized protein</fullName>
    </submittedName>
</protein>
<accession>A0AAV1JK11</accession>
<organism evidence="2 3">
    <name type="scientific">Leptosia nina</name>
    <dbReference type="NCBI Taxonomy" id="320188"/>
    <lineage>
        <taxon>Eukaryota</taxon>
        <taxon>Metazoa</taxon>
        <taxon>Ecdysozoa</taxon>
        <taxon>Arthropoda</taxon>
        <taxon>Hexapoda</taxon>
        <taxon>Insecta</taxon>
        <taxon>Pterygota</taxon>
        <taxon>Neoptera</taxon>
        <taxon>Endopterygota</taxon>
        <taxon>Lepidoptera</taxon>
        <taxon>Glossata</taxon>
        <taxon>Ditrysia</taxon>
        <taxon>Papilionoidea</taxon>
        <taxon>Pieridae</taxon>
        <taxon>Pierinae</taxon>
        <taxon>Leptosia</taxon>
    </lineage>
</organism>
<feature type="compositionally biased region" description="Basic residues" evidence="1">
    <location>
        <begin position="59"/>
        <end position="76"/>
    </location>
</feature>
<evidence type="ECO:0000313" key="3">
    <source>
        <dbReference type="Proteomes" id="UP001497472"/>
    </source>
</evidence>
<reference evidence="2 3" key="1">
    <citation type="submission" date="2023-11" db="EMBL/GenBank/DDBJ databases">
        <authorList>
            <person name="Okamura Y."/>
        </authorList>
    </citation>
    <scope>NUCLEOTIDE SEQUENCE [LARGE SCALE GENOMIC DNA]</scope>
</reference>
<feature type="region of interest" description="Disordered" evidence="1">
    <location>
        <begin position="1"/>
        <end position="76"/>
    </location>
</feature>
<name>A0AAV1JK11_9NEOP</name>
<gene>
    <name evidence="2" type="ORF">LNINA_LOCUS9003</name>
</gene>
<keyword evidence="3" id="KW-1185">Reference proteome</keyword>
<dbReference type="AlphaFoldDB" id="A0AAV1JK11"/>
<comment type="caution">
    <text evidence="2">The sequence shown here is derived from an EMBL/GenBank/DDBJ whole genome shotgun (WGS) entry which is preliminary data.</text>
</comment>
<proteinExistence type="predicted"/>
<dbReference type="Proteomes" id="UP001497472">
    <property type="component" value="Unassembled WGS sequence"/>
</dbReference>
<evidence type="ECO:0000313" key="2">
    <source>
        <dbReference type="EMBL" id="CAK1549728.1"/>
    </source>
</evidence>